<gene>
    <name evidence="1" type="ORF">MG293_005375</name>
</gene>
<name>A0AAD4YEK5_OVIAM</name>
<evidence type="ECO:0000313" key="1">
    <source>
        <dbReference type="EMBL" id="KAI4545109.1"/>
    </source>
</evidence>
<proteinExistence type="predicted"/>
<reference evidence="1" key="1">
    <citation type="submission" date="2022-03" db="EMBL/GenBank/DDBJ databases">
        <title>Genomic analyses of argali, domestic sheep and their hybrids provide insights into chromosomal evolution, heterosis and genetic basis of agronomic traits.</title>
        <authorList>
            <person name="Li M."/>
        </authorList>
    </citation>
    <scope>NUCLEOTIDE SEQUENCE</scope>
    <source>
        <strain evidence="1">CAU-MHL-2022a</strain>
        <tissue evidence="1">Skin</tissue>
    </source>
</reference>
<accession>A0AAD4YEK5</accession>
<dbReference type="EMBL" id="JAKZEL010000003">
    <property type="protein sequence ID" value="KAI4545109.1"/>
    <property type="molecule type" value="Genomic_DNA"/>
</dbReference>
<sequence>MLQLAHSANLEAAPAHPHPEGNQFGSRRIPKRRRFTWFRLPQTLRPALLPDVPLRRGMRVCSVGHSVPYGEVYIWRSSGCCRAHEGAIGGRLGSCAACLHAVEFTWSADLHALVRLLAAETYVRKQFPGMMRNETVVLEGKVWKNSDIAYAIPKRYIKWDIGNMDF</sequence>
<keyword evidence="2" id="KW-1185">Reference proteome</keyword>
<comment type="caution">
    <text evidence="1">The sequence shown here is derived from an EMBL/GenBank/DDBJ whole genome shotgun (WGS) entry which is preliminary data.</text>
</comment>
<evidence type="ECO:0000313" key="2">
    <source>
        <dbReference type="Proteomes" id="UP001214576"/>
    </source>
</evidence>
<dbReference type="Proteomes" id="UP001214576">
    <property type="component" value="Unassembled WGS sequence"/>
</dbReference>
<protein>
    <submittedName>
        <fullName evidence="1">Uncharacterized protein</fullName>
    </submittedName>
</protein>
<dbReference type="AlphaFoldDB" id="A0AAD4YEK5"/>
<organism evidence="1 2">
    <name type="scientific">Ovis ammon polii</name>
    <dbReference type="NCBI Taxonomy" id="230172"/>
    <lineage>
        <taxon>Eukaryota</taxon>
        <taxon>Metazoa</taxon>
        <taxon>Chordata</taxon>
        <taxon>Craniata</taxon>
        <taxon>Vertebrata</taxon>
        <taxon>Euteleostomi</taxon>
        <taxon>Mammalia</taxon>
        <taxon>Eutheria</taxon>
        <taxon>Laurasiatheria</taxon>
        <taxon>Artiodactyla</taxon>
        <taxon>Ruminantia</taxon>
        <taxon>Pecora</taxon>
        <taxon>Bovidae</taxon>
        <taxon>Caprinae</taxon>
        <taxon>Ovis</taxon>
    </lineage>
</organism>